<sequence length="260" mass="27911">MIPAERQQFILSQLAERDVLSIQQLTELLGVSHMTIRRDIQVLEETRRVASVTGGVRLSRKLNQELPHLEKAAINAAQKRAIGAAAASMVRNGMVVYLDAGTTGLEIARRIAERSDLTVVTNDFVICAYLSTHSSCALYHSGGMVERANQSCVGGATAQALTRFNYDIAFISTSCWTISGLSSPSELKGPVKAAVIAQANRSVLVSDSTKYGMVAALNILPLSVFDTVVTDSGMDPEVVASLRDTNIDVVVADDAELKET</sequence>
<comment type="caution">
    <text evidence="5">The sequence shown here is derived from an EMBL/GenBank/DDBJ whole genome shotgun (WGS) entry which is preliminary data.</text>
</comment>
<dbReference type="RefSeq" id="WP_099909210.1">
    <property type="nucleotide sequence ID" value="NZ_AWWI01000016.1"/>
</dbReference>
<evidence type="ECO:0000313" key="5">
    <source>
        <dbReference type="EMBL" id="PIL22086.1"/>
    </source>
</evidence>
<keyword evidence="2" id="KW-0238">DNA-binding</keyword>
<dbReference type="PANTHER" id="PTHR30363:SF58">
    <property type="entry name" value="REGULATORY PROTEIN, DEOR FAMILY"/>
    <property type="match status" value="1"/>
</dbReference>
<proteinExistence type="predicted"/>
<dbReference type="PANTHER" id="PTHR30363">
    <property type="entry name" value="HTH-TYPE TRANSCRIPTIONAL REGULATOR SRLR-RELATED"/>
    <property type="match status" value="1"/>
</dbReference>
<accession>A0A2G8RKG2</accession>
<dbReference type="AlphaFoldDB" id="A0A2G8RKG2"/>
<dbReference type="Pfam" id="PF00455">
    <property type="entry name" value="DeoRC"/>
    <property type="match status" value="1"/>
</dbReference>
<dbReference type="EMBL" id="AWWI01000016">
    <property type="protein sequence ID" value="PIL22086.1"/>
    <property type="molecule type" value="Genomic_DNA"/>
</dbReference>
<organism evidence="5 6">
    <name type="scientific">Puniceibacterium antarcticum</name>
    <dbReference type="NCBI Taxonomy" id="1206336"/>
    <lineage>
        <taxon>Bacteria</taxon>
        <taxon>Pseudomonadati</taxon>
        <taxon>Pseudomonadota</taxon>
        <taxon>Alphaproteobacteria</taxon>
        <taxon>Rhodobacterales</taxon>
        <taxon>Paracoccaceae</taxon>
        <taxon>Puniceibacterium</taxon>
    </lineage>
</organism>
<dbReference type="InterPro" id="IPR036388">
    <property type="entry name" value="WH-like_DNA-bd_sf"/>
</dbReference>
<reference evidence="5 6" key="1">
    <citation type="submission" date="2013-09" db="EMBL/GenBank/DDBJ databases">
        <title>Genome sequencing of Phaeobacter antarcticus sp. nov. SM1211.</title>
        <authorList>
            <person name="Zhang X.-Y."/>
            <person name="Liu C."/>
            <person name="Chen X.-L."/>
            <person name="Xie B.-B."/>
            <person name="Qin Q.-L."/>
            <person name="Rong J.-C."/>
            <person name="Zhang Y.-Z."/>
        </authorList>
    </citation>
    <scope>NUCLEOTIDE SEQUENCE [LARGE SCALE GENOMIC DNA]</scope>
    <source>
        <strain evidence="5 6">SM1211</strain>
    </source>
</reference>
<evidence type="ECO:0000256" key="1">
    <source>
        <dbReference type="ARBA" id="ARBA00023015"/>
    </source>
</evidence>
<dbReference type="Pfam" id="PF08220">
    <property type="entry name" value="HTH_DeoR"/>
    <property type="match status" value="1"/>
</dbReference>
<dbReference type="PROSITE" id="PS00894">
    <property type="entry name" value="HTH_DEOR_1"/>
    <property type="match status" value="1"/>
</dbReference>
<keyword evidence="3" id="KW-0804">Transcription</keyword>
<dbReference type="Gene3D" id="1.10.10.10">
    <property type="entry name" value="Winged helix-like DNA-binding domain superfamily/Winged helix DNA-binding domain"/>
    <property type="match status" value="1"/>
</dbReference>
<dbReference type="OrthoDB" id="9797223at2"/>
<dbReference type="SMART" id="SM00420">
    <property type="entry name" value="HTH_DEOR"/>
    <property type="match status" value="1"/>
</dbReference>
<name>A0A2G8RKG2_9RHOB</name>
<dbReference type="InterPro" id="IPR001034">
    <property type="entry name" value="DeoR_HTH"/>
</dbReference>
<evidence type="ECO:0000259" key="4">
    <source>
        <dbReference type="PROSITE" id="PS51000"/>
    </source>
</evidence>
<protein>
    <recommendedName>
        <fullName evidence="4">HTH deoR-type domain-containing protein</fullName>
    </recommendedName>
</protein>
<evidence type="ECO:0000256" key="2">
    <source>
        <dbReference type="ARBA" id="ARBA00023125"/>
    </source>
</evidence>
<gene>
    <name evidence="5" type="ORF">P775_01060</name>
</gene>
<dbReference type="Proteomes" id="UP000231259">
    <property type="component" value="Unassembled WGS sequence"/>
</dbReference>
<dbReference type="InterPro" id="IPR036390">
    <property type="entry name" value="WH_DNA-bd_sf"/>
</dbReference>
<dbReference type="PROSITE" id="PS51000">
    <property type="entry name" value="HTH_DEOR_2"/>
    <property type="match status" value="1"/>
</dbReference>
<dbReference type="GO" id="GO:0003677">
    <property type="term" value="F:DNA binding"/>
    <property type="evidence" value="ECO:0007669"/>
    <property type="project" value="UniProtKB-KW"/>
</dbReference>
<dbReference type="GO" id="GO:0003700">
    <property type="term" value="F:DNA-binding transcription factor activity"/>
    <property type="evidence" value="ECO:0007669"/>
    <property type="project" value="InterPro"/>
</dbReference>
<keyword evidence="1" id="KW-0805">Transcription regulation</keyword>
<dbReference type="InterPro" id="IPR037171">
    <property type="entry name" value="NagB/RpiA_transferase-like"/>
</dbReference>
<dbReference type="InterPro" id="IPR014036">
    <property type="entry name" value="DeoR-like_C"/>
</dbReference>
<keyword evidence="6" id="KW-1185">Reference proteome</keyword>
<dbReference type="InterPro" id="IPR018356">
    <property type="entry name" value="Tscrpt_reg_HTH_DeoR_CS"/>
</dbReference>
<dbReference type="SMART" id="SM01134">
    <property type="entry name" value="DeoRC"/>
    <property type="match status" value="1"/>
</dbReference>
<evidence type="ECO:0000313" key="6">
    <source>
        <dbReference type="Proteomes" id="UP000231259"/>
    </source>
</evidence>
<evidence type="ECO:0000256" key="3">
    <source>
        <dbReference type="ARBA" id="ARBA00023163"/>
    </source>
</evidence>
<dbReference type="SUPFAM" id="SSF100950">
    <property type="entry name" value="NagB/RpiA/CoA transferase-like"/>
    <property type="match status" value="1"/>
</dbReference>
<dbReference type="Gene3D" id="3.40.50.1360">
    <property type="match status" value="1"/>
</dbReference>
<dbReference type="SUPFAM" id="SSF46785">
    <property type="entry name" value="Winged helix' DNA-binding domain"/>
    <property type="match status" value="1"/>
</dbReference>
<feature type="domain" description="HTH deoR-type" evidence="4">
    <location>
        <begin position="3"/>
        <end position="58"/>
    </location>
</feature>
<dbReference type="InterPro" id="IPR050313">
    <property type="entry name" value="Carb_Metab_HTH_regulators"/>
</dbReference>